<accession>A0A1Y2SHG9</accession>
<proteinExistence type="predicted"/>
<dbReference type="Proteomes" id="UP000194350">
    <property type="component" value="Unassembled WGS sequence"/>
</dbReference>
<keyword evidence="2" id="KW-1185">Reference proteome</keyword>
<sequence length="47" mass="5642">MKEKIAIYCFQWEITKETVQKRKLMSFILLMDKDIFPPCKGVVSIQY</sequence>
<evidence type="ECO:0000313" key="2">
    <source>
        <dbReference type="Proteomes" id="UP000194350"/>
    </source>
</evidence>
<dbReference type="EMBL" id="MUBJ01000005">
    <property type="protein sequence ID" value="OTA17033.1"/>
    <property type="molecule type" value="Genomic_DNA"/>
</dbReference>
<evidence type="ECO:0000313" key="1">
    <source>
        <dbReference type="EMBL" id="OTA17033.1"/>
    </source>
</evidence>
<organism evidence="1 2">
    <name type="scientific">Xenorhabdus vietnamensis</name>
    <dbReference type="NCBI Taxonomy" id="351656"/>
    <lineage>
        <taxon>Bacteria</taxon>
        <taxon>Pseudomonadati</taxon>
        <taxon>Pseudomonadota</taxon>
        <taxon>Gammaproteobacteria</taxon>
        <taxon>Enterobacterales</taxon>
        <taxon>Morganellaceae</taxon>
        <taxon>Xenorhabdus</taxon>
    </lineage>
</organism>
<protein>
    <submittedName>
        <fullName evidence="1">Uncharacterized protein</fullName>
    </submittedName>
</protein>
<comment type="caution">
    <text evidence="1">The sequence shown here is derived from an EMBL/GenBank/DDBJ whole genome shotgun (WGS) entry which is preliminary data.</text>
</comment>
<gene>
    <name evidence="1" type="ORF">Xvie_01288</name>
</gene>
<dbReference type="STRING" id="351656.Xvie_01288"/>
<dbReference type="AlphaFoldDB" id="A0A1Y2SHG9"/>
<name>A0A1Y2SHG9_9GAMM</name>
<reference evidence="1 2" key="1">
    <citation type="submission" date="2016-10" db="EMBL/GenBank/DDBJ databases">
        <title>Systematic genetic and metabolomic analysis of Xenorhabdus and Photorhabdus spp., highlights the requirements for a dual symbiotic and pathogenic life style.</title>
        <authorList>
            <person name="Tobias N.J."/>
            <person name="Wolff H."/>
            <person name="Djahanschiri B."/>
            <person name="Pidot S.J."/>
            <person name="Stinear T.P."/>
            <person name="Ebersberger I."/>
            <person name="Bode H.B."/>
        </authorList>
    </citation>
    <scope>NUCLEOTIDE SEQUENCE [LARGE SCALE GENOMIC DNA]</scope>
    <source>
        <strain evidence="1 2">DSM 22392</strain>
    </source>
</reference>